<reference evidence="5" key="1">
    <citation type="submission" date="2020-07" db="EMBL/GenBank/DDBJ databases">
        <title>Vallitalea pronyensis genome.</title>
        <authorList>
            <person name="Postec A."/>
        </authorList>
    </citation>
    <scope>NUCLEOTIDE SEQUENCE</scope>
    <source>
        <strain evidence="5">FatNI3</strain>
    </source>
</reference>
<dbReference type="PROSITE" id="PS01124">
    <property type="entry name" value="HTH_ARAC_FAMILY_2"/>
    <property type="match status" value="1"/>
</dbReference>
<dbReference type="PRINTS" id="PR00032">
    <property type="entry name" value="HTHARAC"/>
</dbReference>
<keyword evidence="6" id="KW-1185">Reference proteome</keyword>
<evidence type="ECO:0000259" key="4">
    <source>
        <dbReference type="PROSITE" id="PS01124"/>
    </source>
</evidence>
<dbReference type="Gene3D" id="2.60.120.10">
    <property type="entry name" value="Jelly Rolls"/>
    <property type="match status" value="1"/>
</dbReference>
<keyword evidence="2" id="KW-0238">DNA-binding</keyword>
<dbReference type="InterPro" id="IPR018062">
    <property type="entry name" value="HTH_AraC-typ_CS"/>
</dbReference>
<dbReference type="InterPro" id="IPR018060">
    <property type="entry name" value="HTH_AraC"/>
</dbReference>
<dbReference type="PROSITE" id="PS00041">
    <property type="entry name" value="HTH_ARAC_FAMILY_1"/>
    <property type="match status" value="1"/>
</dbReference>
<dbReference type="GO" id="GO:0043565">
    <property type="term" value="F:sequence-specific DNA binding"/>
    <property type="evidence" value="ECO:0007669"/>
    <property type="project" value="InterPro"/>
</dbReference>
<dbReference type="AlphaFoldDB" id="A0A8J8SFU0"/>
<dbReference type="Proteomes" id="UP000683246">
    <property type="component" value="Chromosome"/>
</dbReference>
<dbReference type="SUPFAM" id="SSF46689">
    <property type="entry name" value="Homeodomain-like"/>
    <property type="match status" value="1"/>
</dbReference>
<keyword evidence="3" id="KW-0804">Transcription</keyword>
<dbReference type="InterPro" id="IPR037923">
    <property type="entry name" value="HTH-like"/>
</dbReference>
<dbReference type="KEGG" id="vpy:HZI73_04435"/>
<dbReference type="InterPro" id="IPR014710">
    <property type="entry name" value="RmlC-like_jellyroll"/>
</dbReference>
<dbReference type="SMART" id="SM00342">
    <property type="entry name" value="HTH_ARAC"/>
    <property type="match status" value="1"/>
</dbReference>
<dbReference type="InterPro" id="IPR009057">
    <property type="entry name" value="Homeodomain-like_sf"/>
</dbReference>
<evidence type="ECO:0000256" key="1">
    <source>
        <dbReference type="ARBA" id="ARBA00023015"/>
    </source>
</evidence>
<dbReference type="GO" id="GO:0003700">
    <property type="term" value="F:DNA-binding transcription factor activity"/>
    <property type="evidence" value="ECO:0007669"/>
    <property type="project" value="InterPro"/>
</dbReference>
<evidence type="ECO:0000256" key="3">
    <source>
        <dbReference type="ARBA" id="ARBA00023163"/>
    </source>
</evidence>
<gene>
    <name evidence="5" type="ORF">HZI73_04435</name>
</gene>
<protein>
    <submittedName>
        <fullName evidence="5">Helix-turn-helix domain-containing protein</fullName>
    </submittedName>
</protein>
<keyword evidence="1" id="KW-0805">Transcription regulation</keyword>
<dbReference type="RefSeq" id="WP_212697054.1">
    <property type="nucleotide sequence ID" value="NZ_CP058649.1"/>
</dbReference>
<sequence length="279" mass="33024">MFISKGKDFFSEKDNFYIGDFYASKNLLFHEHTHDHYEVYVCIQGKFEEVCNGEKYTIHEGDFRFVRYSDTHELKSIKESSALRNIAIEANLFERIIASLKPNAIDGIFSHFKLSGSKFKDYMKKTEILMYNHTISKAKMVEHIVIDLLIEAMSYKANSREVPYWLEDACERMKEQKNYVAGLNRFVELSGKTQAYLSRQMNTFYQQTPTDYINDIRLKAAIKRLVTTDQLIEDIAYDCGYNNLSYFNRVFKNKYSLTPREYRSKSNRFINFEHMLIDE</sequence>
<evidence type="ECO:0000313" key="6">
    <source>
        <dbReference type="Proteomes" id="UP000683246"/>
    </source>
</evidence>
<evidence type="ECO:0000313" key="5">
    <source>
        <dbReference type="EMBL" id="QUI21583.1"/>
    </source>
</evidence>
<evidence type="ECO:0000256" key="2">
    <source>
        <dbReference type="ARBA" id="ARBA00023125"/>
    </source>
</evidence>
<organism evidence="5 6">
    <name type="scientific">Vallitalea pronyensis</name>
    <dbReference type="NCBI Taxonomy" id="1348613"/>
    <lineage>
        <taxon>Bacteria</taxon>
        <taxon>Bacillati</taxon>
        <taxon>Bacillota</taxon>
        <taxon>Clostridia</taxon>
        <taxon>Lachnospirales</taxon>
        <taxon>Vallitaleaceae</taxon>
        <taxon>Vallitalea</taxon>
    </lineage>
</organism>
<dbReference type="InterPro" id="IPR003313">
    <property type="entry name" value="AraC-bd"/>
</dbReference>
<dbReference type="EMBL" id="CP058649">
    <property type="protein sequence ID" value="QUI21583.1"/>
    <property type="molecule type" value="Genomic_DNA"/>
</dbReference>
<dbReference type="Pfam" id="PF12833">
    <property type="entry name" value="HTH_18"/>
    <property type="match status" value="1"/>
</dbReference>
<dbReference type="Pfam" id="PF02311">
    <property type="entry name" value="AraC_binding"/>
    <property type="match status" value="1"/>
</dbReference>
<dbReference type="PANTHER" id="PTHR43280">
    <property type="entry name" value="ARAC-FAMILY TRANSCRIPTIONAL REGULATOR"/>
    <property type="match status" value="1"/>
</dbReference>
<feature type="domain" description="HTH araC/xylS-type" evidence="4">
    <location>
        <begin position="160"/>
        <end position="265"/>
    </location>
</feature>
<proteinExistence type="predicted"/>
<accession>A0A8J8SFU0</accession>
<name>A0A8J8SFU0_9FIRM</name>
<dbReference type="InterPro" id="IPR020449">
    <property type="entry name" value="Tscrpt_reg_AraC-type_HTH"/>
</dbReference>
<dbReference type="Gene3D" id="1.10.10.60">
    <property type="entry name" value="Homeodomain-like"/>
    <property type="match status" value="1"/>
</dbReference>
<dbReference type="PANTHER" id="PTHR43280:SF2">
    <property type="entry name" value="HTH-TYPE TRANSCRIPTIONAL REGULATOR EXSA"/>
    <property type="match status" value="1"/>
</dbReference>
<dbReference type="SUPFAM" id="SSF51215">
    <property type="entry name" value="Regulatory protein AraC"/>
    <property type="match status" value="1"/>
</dbReference>